<feature type="region of interest" description="Disordered" evidence="1">
    <location>
        <begin position="30"/>
        <end position="69"/>
    </location>
</feature>
<evidence type="ECO:0000256" key="1">
    <source>
        <dbReference type="SAM" id="MobiDB-lite"/>
    </source>
</evidence>
<sequence length="144" mass="14840">MYKRPPCLALLLLTAAAFCATACDASGTDSSAHSAPSTSSAPSASTSPSPSASAAPTPEGRGLKGPAAGLFLKTLREHRPDLDHIDDDALVAEGDALCTVRGAALGEQFTKSTRRLGITKKQTSSIMGAAHALCRDKDDQLFAR</sequence>
<organism evidence="3 4">
    <name type="scientific">Streptomyces atriruber</name>
    <dbReference type="NCBI Taxonomy" id="545121"/>
    <lineage>
        <taxon>Bacteria</taxon>
        <taxon>Bacillati</taxon>
        <taxon>Actinomycetota</taxon>
        <taxon>Actinomycetes</taxon>
        <taxon>Kitasatosporales</taxon>
        <taxon>Streptomycetaceae</taxon>
        <taxon>Streptomyces</taxon>
    </lineage>
</organism>
<name>A0ABV3BI16_9ACTN</name>
<keyword evidence="4" id="KW-1185">Reference proteome</keyword>
<evidence type="ECO:0000313" key="3">
    <source>
        <dbReference type="EMBL" id="MEU6820602.1"/>
    </source>
</evidence>
<protein>
    <recommendedName>
        <fullName evidence="5">DUF732 domain-containing protein</fullName>
    </recommendedName>
</protein>
<evidence type="ECO:0000256" key="2">
    <source>
        <dbReference type="SAM" id="SignalP"/>
    </source>
</evidence>
<feature type="chain" id="PRO_5046947490" description="DUF732 domain-containing protein" evidence="2">
    <location>
        <begin position="23"/>
        <end position="144"/>
    </location>
</feature>
<dbReference type="RefSeq" id="WP_359346294.1">
    <property type="nucleotide sequence ID" value="NZ_JBEYXV010000003.1"/>
</dbReference>
<dbReference type="EMBL" id="JBEYXV010000003">
    <property type="protein sequence ID" value="MEU6820602.1"/>
    <property type="molecule type" value="Genomic_DNA"/>
</dbReference>
<keyword evidence="2" id="KW-0732">Signal</keyword>
<evidence type="ECO:0000313" key="4">
    <source>
        <dbReference type="Proteomes" id="UP001551176"/>
    </source>
</evidence>
<feature type="compositionally biased region" description="Low complexity" evidence="1">
    <location>
        <begin position="30"/>
        <end position="58"/>
    </location>
</feature>
<reference evidence="3 4" key="1">
    <citation type="submission" date="2024-06" db="EMBL/GenBank/DDBJ databases">
        <title>The Natural Products Discovery Center: Release of the First 8490 Sequenced Strains for Exploring Actinobacteria Biosynthetic Diversity.</title>
        <authorList>
            <person name="Kalkreuter E."/>
            <person name="Kautsar S.A."/>
            <person name="Yang D."/>
            <person name="Bader C.D."/>
            <person name="Teijaro C.N."/>
            <person name="Fluegel L."/>
            <person name="Davis C.M."/>
            <person name="Simpson J.R."/>
            <person name="Lauterbach L."/>
            <person name="Steele A.D."/>
            <person name="Gui C."/>
            <person name="Meng S."/>
            <person name="Li G."/>
            <person name="Viehrig K."/>
            <person name="Ye F."/>
            <person name="Su P."/>
            <person name="Kiefer A.F."/>
            <person name="Nichols A."/>
            <person name="Cepeda A.J."/>
            <person name="Yan W."/>
            <person name="Fan B."/>
            <person name="Jiang Y."/>
            <person name="Adhikari A."/>
            <person name="Zheng C.-J."/>
            <person name="Schuster L."/>
            <person name="Cowan T.M."/>
            <person name="Smanski M.J."/>
            <person name="Chevrette M.G."/>
            <person name="De Carvalho L.P.S."/>
            <person name="Shen B."/>
        </authorList>
    </citation>
    <scope>NUCLEOTIDE SEQUENCE [LARGE SCALE GENOMIC DNA]</scope>
    <source>
        <strain evidence="3 4">NPDC046838</strain>
    </source>
</reference>
<accession>A0ABV3BI16</accession>
<feature type="signal peptide" evidence="2">
    <location>
        <begin position="1"/>
        <end position="22"/>
    </location>
</feature>
<dbReference type="Proteomes" id="UP001551176">
    <property type="component" value="Unassembled WGS sequence"/>
</dbReference>
<gene>
    <name evidence="3" type="ORF">ABZ921_08240</name>
</gene>
<proteinExistence type="predicted"/>
<evidence type="ECO:0008006" key="5">
    <source>
        <dbReference type="Google" id="ProtNLM"/>
    </source>
</evidence>
<comment type="caution">
    <text evidence="3">The sequence shown here is derived from an EMBL/GenBank/DDBJ whole genome shotgun (WGS) entry which is preliminary data.</text>
</comment>